<dbReference type="InterPro" id="IPR029058">
    <property type="entry name" value="AB_hydrolase_fold"/>
</dbReference>
<feature type="domain" description="AB hydrolase-1" evidence="1">
    <location>
        <begin position="4"/>
        <end position="226"/>
    </location>
</feature>
<name>A0ABU0F029_9PSEU</name>
<sequence>MTHFVLVHGGWHGAWCWEDQVRELRARGHEATAVDLPSDDVTAGAARYAEVIAAAVREPGRDVVVGHSLAGLAIPLVPDLTEVGALVFLAALLPEPGRSWREQLAAGRPMADWFYAEAMPEQGRDDQGRSTWPPDIAAELFYHDCPRPVAETAARRLRPQSPAPIAEPTPLAAFPRVPMHYVACRGDRAVSGEWARRTARERLRVEVTWIDGSHSPFLADPAGLADLLISLTPPPEDR</sequence>
<dbReference type="InterPro" id="IPR052897">
    <property type="entry name" value="Sec-Metab_Biosynth_Hydrolase"/>
</dbReference>
<comment type="caution">
    <text evidence="2">The sequence shown here is derived from an EMBL/GenBank/DDBJ whole genome shotgun (WGS) entry which is preliminary data.</text>
</comment>
<keyword evidence="3" id="KW-1185">Reference proteome</keyword>
<dbReference type="Pfam" id="PF12697">
    <property type="entry name" value="Abhydrolase_6"/>
    <property type="match status" value="1"/>
</dbReference>
<accession>A0ABU0F029</accession>
<dbReference type="Gene3D" id="3.40.50.1820">
    <property type="entry name" value="alpha/beta hydrolase"/>
    <property type="match status" value="1"/>
</dbReference>
<dbReference type="Proteomes" id="UP001229651">
    <property type="component" value="Unassembled WGS sequence"/>
</dbReference>
<evidence type="ECO:0000313" key="3">
    <source>
        <dbReference type="Proteomes" id="UP001229651"/>
    </source>
</evidence>
<protein>
    <recommendedName>
        <fullName evidence="1">AB hydrolase-1 domain-containing protein</fullName>
    </recommendedName>
</protein>
<dbReference type="RefSeq" id="WP_306995216.1">
    <property type="nucleotide sequence ID" value="NZ_JAUSUT010000001.1"/>
</dbReference>
<evidence type="ECO:0000313" key="2">
    <source>
        <dbReference type="EMBL" id="MDQ0380925.1"/>
    </source>
</evidence>
<dbReference type="PANTHER" id="PTHR37017">
    <property type="entry name" value="AB HYDROLASE-1 DOMAIN-CONTAINING PROTEIN-RELATED"/>
    <property type="match status" value="1"/>
</dbReference>
<dbReference type="SUPFAM" id="SSF53474">
    <property type="entry name" value="alpha/beta-Hydrolases"/>
    <property type="match status" value="1"/>
</dbReference>
<dbReference type="InterPro" id="IPR000073">
    <property type="entry name" value="AB_hydrolase_1"/>
</dbReference>
<proteinExistence type="predicted"/>
<organism evidence="2 3">
    <name type="scientific">Amycolatopsis thermophila</name>
    <dbReference type="NCBI Taxonomy" id="206084"/>
    <lineage>
        <taxon>Bacteria</taxon>
        <taxon>Bacillati</taxon>
        <taxon>Actinomycetota</taxon>
        <taxon>Actinomycetes</taxon>
        <taxon>Pseudonocardiales</taxon>
        <taxon>Pseudonocardiaceae</taxon>
        <taxon>Amycolatopsis</taxon>
    </lineage>
</organism>
<gene>
    <name evidence="2" type="ORF">FB470_004919</name>
</gene>
<evidence type="ECO:0000259" key="1">
    <source>
        <dbReference type="Pfam" id="PF12697"/>
    </source>
</evidence>
<dbReference type="EMBL" id="JAUSUT010000001">
    <property type="protein sequence ID" value="MDQ0380925.1"/>
    <property type="molecule type" value="Genomic_DNA"/>
</dbReference>
<dbReference type="PANTHER" id="PTHR37017:SF11">
    <property type="entry name" value="ESTERASE_LIPASE_THIOESTERASE DOMAIN-CONTAINING PROTEIN"/>
    <property type="match status" value="1"/>
</dbReference>
<reference evidence="2 3" key="1">
    <citation type="submission" date="2023-07" db="EMBL/GenBank/DDBJ databases">
        <title>Sequencing the genomes of 1000 actinobacteria strains.</title>
        <authorList>
            <person name="Klenk H.-P."/>
        </authorList>
    </citation>
    <scope>NUCLEOTIDE SEQUENCE [LARGE SCALE GENOMIC DNA]</scope>
    <source>
        <strain evidence="2 3">DSM 45805</strain>
    </source>
</reference>